<dbReference type="FunFam" id="2.170.130.10:FF:000003">
    <property type="entry name" value="SusC/RagA family TonB-linked outer membrane protein"/>
    <property type="match status" value="1"/>
</dbReference>
<dbReference type="InterPro" id="IPR036942">
    <property type="entry name" value="Beta-barrel_TonB_sf"/>
</dbReference>
<keyword evidence="8" id="KW-0732">Signal</keyword>
<comment type="caution">
    <text evidence="10">The sequence shown here is derived from an EMBL/GenBank/DDBJ whole genome shotgun (WGS) entry which is preliminary data.</text>
</comment>
<name>A0A917HV47_9SPHI</name>
<protein>
    <submittedName>
        <fullName evidence="10">SusC/RagA family TonB-linked outer membrane protein</fullName>
    </submittedName>
</protein>
<evidence type="ECO:0000256" key="3">
    <source>
        <dbReference type="ARBA" id="ARBA00022452"/>
    </source>
</evidence>
<gene>
    <name evidence="10" type="ORF">GCM10007415_24430</name>
</gene>
<dbReference type="InterPro" id="IPR008969">
    <property type="entry name" value="CarboxyPept-like_regulatory"/>
</dbReference>
<dbReference type="InterPro" id="IPR039426">
    <property type="entry name" value="TonB-dep_rcpt-like"/>
</dbReference>
<keyword evidence="5 7" id="KW-0472">Membrane</keyword>
<evidence type="ECO:0000256" key="1">
    <source>
        <dbReference type="ARBA" id="ARBA00004571"/>
    </source>
</evidence>
<keyword evidence="4 7" id="KW-0812">Transmembrane</keyword>
<evidence type="ECO:0000259" key="9">
    <source>
        <dbReference type="SMART" id="SM00965"/>
    </source>
</evidence>
<dbReference type="SUPFAM" id="SSF49464">
    <property type="entry name" value="Carboxypeptidase regulatory domain-like"/>
    <property type="match status" value="1"/>
</dbReference>
<evidence type="ECO:0000256" key="8">
    <source>
        <dbReference type="SAM" id="SignalP"/>
    </source>
</evidence>
<dbReference type="AlphaFoldDB" id="A0A917HV47"/>
<dbReference type="PROSITE" id="PS52016">
    <property type="entry name" value="TONB_DEPENDENT_REC_3"/>
    <property type="match status" value="1"/>
</dbReference>
<dbReference type="Gene3D" id="2.170.130.10">
    <property type="entry name" value="TonB-dependent receptor, plug domain"/>
    <property type="match status" value="1"/>
</dbReference>
<dbReference type="Proteomes" id="UP000660862">
    <property type="component" value="Unassembled WGS sequence"/>
</dbReference>
<evidence type="ECO:0000256" key="7">
    <source>
        <dbReference type="PROSITE-ProRule" id="PRU01360"/>
    </source>
</evidence>
<dbReference type="SUPFAM" id="SSF56935">
    <property type="entry name" value="Porins"/>
    <property type="match status" value="1"/>
</dbReference>
<accession>A0A917HV47</accession>
<feature type="signal peptide" evidence="8">
    <location>
        <begin position="1"/>
        <end position="21"/>
    </location>
</feature>
<dbReference type="InterPro" id="IPR023997">
    <property type="entry name" value="TonB-dep_OMP_SusC/RagA_CS"/>
</dbReference>
<dbReference type="InterPro" id="IPR011662">
    <property type="entry name" value="Secretin/TonB_short_N"/>
</dbReference>
<evidence type="ECO:0000313" key="11">
    <source>
        <dbReference type="Proteomes" id="UP000660862"/>
    </source>
</evidence>
<dbReference type="EMBL" id="BMER01000002">
    <property type="protein sequence ID" value="GGG89408.1"/>
    <property type="molecule type" value="Genomic_DNA"/>
</dbReference>
<dbReference type="InterPro" id="IPR037066">
    <property type="entry name" value="Plug_dom_sf"/>
</dbReference>
<feature type="chain" id="PRO_5036769137" evidence="8">
    <location>
        <begin position="22"/>
        <end position="1099"/>
    </location>
</feature>
<organism evidence="10 11">
    <name type="scientific">Parapedobacter pyrenivorans</name>
    <dbReference type="NCBI Taxonomy" id="1305674"/>
    <lineage>
        <taxon>Bacteria</taxon>
        <taxon>Pseudomonadati</taxon>
        <taxon>Bacteroidota</taxon>
        <taxon>Sphingobacteriia</taxon>
        <taxon>Sphingobacteriales</taxon>
        <taxon>Sphingobacteriaceae</taxon>
        <taxon>Parapedobacter</taxon>
    </lineage>
</organism>
<dbReference type="Gene3D" id="2.40.170.20">
    <property type="entry name" value="TonB-dependent receptor, beta-barrel domain"/>
    <property type="match status" value="1"/>
</dbReference>
<dbReference type="InterPro" id="IPR012910">
    <property type="entry name" value="Plug_dom"/>
</dbReference>
<sequence>MKATLIFVLIAILQVAARTHAQPLTLNEQHIPLRQLIEKIRQQSGYDFFYDAKLIKTVPPVTIRVKDAPLPEVLTTVLKGQPLTFSIADNAVVIKEAPRESRADAEPVQQPVSGVVRDAEGQPLVGATVRHKGGERNVITDADGQFQFVGLPQDAVLVVSYTGYLSQEIHISGKETVAVILQQQVISMDDVVVVGYGTQRKADVTGAIASVGGTELARAPVANVSSSLAGRVSGVLARNNSGAPGDDEATIQIRGINTTGSAAPLVLVDGVPMDYNLLNVDDIETVTVLKDAAAVAPYGLAGANGVVLVTTKRGKAGNFSFAYNGYYGYQTPTAIPTYLNAFDYASTLNLANANVGNPEPFDAEALEFYRNGSDPDRFPNTDWVGQLVRKHTPMTKHSLSFTGGSERIRFFGSGGYLEQEGVVNTIDYKRYNVTANVDADVTKTTKFLIDVNLVAGASDAPAGVEPASLFSTAKETPSIFPIQYGNGLPAHAVLPSIYDSGYDRERNNVTNLRAEIEQRIPFADGLTLRGVYAYRKVFDTNKTWSLPLTFYGLDGNNDFVPLQTGPNLPTLEQGVDERYAQTIQLYATYKKTVGRHNIDGLVVYENRKGTDGGLSASRINYTVPLDEIGQGSSDRADFDNGGWSAQWAQEGWVYRLNYAFNDRYLLGVSGRYDGHYYFAPGKRYAFFPAFSAGWRISEENFLKDRVDWLSELKLRASHGKSGNLAGSAFQYLTAYGIRSGYVFGGTNPTQVQGIFERAQANPNITWETALKTDVGLDAHFFRNKLSATFDVFFERRSGMLIPPATTVPSEYGIGISEINAGEMEGRGLEFSVDYKHNTSGGLAFQVGGNFSYASNEVVQTFENQATYENPNRRRTGKPWNTRFGLQDDGLYQEADFDGEGNLQEGLPVPTYGRVYPGDIKYSDLNGDGRIDIHDETAIGKPQFPEIVYGINTMLAWKGFDLHALFQGAGNASLYLAGDLAYPFFNGATMAHYQLDYWSPENTDAAFPRLTPAPVTNNEQISSFWIRSGSYLRLKTLELGYSIPQSVLARLAVKQARLSLSGQNLLTFSSFKHIDPEMSQNRARYYFQQKVYTLGLSLNF</sequence>
<keyword evidence="6 7" id="KW-0998">Cell outer membrane</keyword>
<evidence type="ECO:0000256" key="4">
    <source>
        <dbReference type="ARBA" id="ARBA00022692"/>
    </source>
</evidence>
<evidence type="ECO:0000313" key="10">
    <source>
        <dbReference type="EMBL" id="GGG89408.1"/>
    </source>
</evidence>
<feature type="domain" description="Secretin/TonB short N-terminal" evidence="9">
    <location>
        <begin position="46"/>
        <end position="97"/>
    </location>
</feature>
<dbReference type="Pfam" id="PF13715">
    <property type="entry name" value="CarbopepD_reg_2"/>
    <property type="match status" value="1"/>
</dbReference>
<dbReference type="GO" id="GO:0009279">
    <property type="term" value="C:cell outer membrane"/>
    <property type="evidence" value="ECO:0007669"/>
    <property type="project" value="UniProtKB-SubCell"/>
</dbReference>
<dbReference type="NCBIfam" id="TIGR04057">
    <property type="entry name" value="SusC_RagA_signa"/>
    <property type="match status" value="1"/>
</dbReference>
<keyword evidence="2 7" id="KW-0813">Transport</keyword>
<reference evidence="10" key="1">
    <citation type="journal article" date="2014" name="Int. J. Syst. Evol. Microbiol.">
        <title>Complete genome sequence of Corynebacterium casei LMG S-19264T (=DSM 44701T), isolated from a smear-ripened cheese.</title>
        <authorList>
            <consortium name="US DOE Joint Genome Institute (JGI-PGF)"/>
            <person name="Walter F."/>
            <person name="Albersmeier A."/>
            <person name="Kalinowski J."/>
            <person name="Ruckert C."/>
        </authorList>
    </citation>
    <scope>NUCLEOTIDE SEQUENCE</scope>
    <source>
        <strain evidence="10">CGMCC 1.12195</strain>
    </source>
</reference>
<dbReference type="NCBIfam" id="TIGR04056">
    <property type="entry name" value="OMP_RagA_SusC"/>
    <property type="match status" value="1"/>
</dbReference>
<comment type="subcellular location">
    <subcellularLocation>
        <location evidence="1 7">Cell outer membrane</location>
        <topology evidence="1 7">Multi-pass membrane protein</topology>
    </subcellularLocation>
</comment>
<evidence type="ECO:0000256" key="2">
    <source>
        <dbReference type="ARBA" id="ARBA00022448"/>
    </source>
</evidence>
<dbReference type="SMART" id="SM00965">
    <property type="entry name" value="STN"/>
    <property type="match status" value="1"/>
</dbReference>
<comment type="similarity">
    <text evidence="7">Belongs to the TonB-dependent receptor family.</text>
</comment>
<dbReference type="Gene3D" id="2.60.40.1120">
    <property type="entry name" value="Carboxypeptidase-like, regulatory domain"/>
    <property type="match status" value="1"/>
</dbReference>
<dbReference type="Pfam" id="PF07660">
    <property type="entry name" value="STN"/>
    <property type="match status" value="1"/>
</dbReference>
<reference evidence="10" key="2">
    <citation type="submission" date="2020-09" db="EMBL/GenBank/DDBJ databases">
        <authorList>
            <person name="Sun Q."/>
            <person name="Zhou Y."/>
        </authorList>
    </citation>
    <scope>NUCLEOTIDE SEQUENCE</scope>
    <source>
        <strain evidence="10">CGMCC 1.12195</strain>
    </source>
</reference>
<dbReference type="Pfam" id="PF07715">
    <property type="entry name" value="Plug"/>
    <property type="match status" value="1"/>
</dbReference>
<keyword evidence="3 7" id="KW-1134">Transmembrane beta strand</keyword>
<evidence type="ECO:0000256" key="5">
    <source>
        <dbReference type="ARBA" id="ARBA00023136"/>
    </source>
</evidence>
<evidence type="ECO:0000256" key="6">
    <source>
        <dbReference type="ARBA" id="ARBA00023237"/>
    </source>
</evidence>
<dbReference type="InterPro" id="IPR023996">
    <property type="entry name" value="TonB-dep_OMP_SusC/RagA"/>
</dbReference>
<keyword evidence="11" id="KW-1185">Reference proteome</keyword>
<proteinExistence type="inferred from homology"/>